<evidence type="ECO:0000256" key="1">
    <source>
        <dbReference type="SAM" id="Phobius"/>
    </source>
</evidence>
<dbReference type="Proteomes" id="UP000766609">
    <property type="component" value="Unassembled WGS sequence"/>
</dbReference>
<dbReference type="InterPro" id="IPR025495">
    <property type="entry name" value="DUF4386"/>
</dbReference>
<feature type="transmembrane region" description="Helical" evidence="1">
    <location>
        <begin position="133"/>
        <end position="153"/>
    </location>
</feature>
<keyword evidence="1" id="KW-0472">Membrane</keyword>
<keyword evidence="3" id="KW-1185">Reference proteome</keyword>
<keyword evidence="1" id="KW-0812">Transmembrane</keyword>
<feature type="transmembrane region" description="Helical" evidence="1">
    <location>
        <begin position="195"/>
        <end position="214"/>
    </location>
</feature>
<name>A0ABS7N4Z4_9BACT</name>
<proteinExistence type="predicted"/>
<comment type="caution">
    <text evidence="2">The sequence shown here is derived from an EMBL/GenBank/DDBJ whole genome shotgun (WGS) entry which is preliminary data.</text>
</comment>
<dbReference type="Pfam" id="PF14329">
    <property type="entry name" value="DUF4386"/>
    <property type="match status" value="1"/>
</dbReference>
<gene>
    <name evidence="2" type="ORF">KUV23_10515</name>
</gene>
<keyword evidence="1" id="KW-1133">Transmembrane helix</keyword>
<feature type="transmembrane region" description="Helical" evidence="1">
    <location>
        <begin position="58"/>
        <end position="79"/>
    </location>
</feature>
<feature type="transmembrane region" description="Helical" evidence="1">
    <location>
        <begin position="165"/>
        <end position="183"/>
    </location>
</feature>
<evidence type="ECO:0000313" key="3">
    <source>
        <dbReference type="Proteomes" id="UP000766609"/>
    </source>
</evidence>
<dbReference type="EMBL" id="JAHVHP010000002">
    <property type="protein sequence ID" value="MBY5951408.1"/>
    <property type="molecule type" value="Genomic_DNA"/>
</dbReference>
<evidence type="ECO:0000313" key="2">
    <source>
        <dbReference type="EMBL" id="MBY5951408.1"/>
    </source>
</evidence>
<dbReference type="RefSeq" id="WP_222584094.1">
    <property type="nucleotide sequence ID" value="NZ_JAHVHP010000002.1"/>
</dbReference>
<feature type="transmembrane region" description="Helical" evidence="1">
    <location>
        <begin position="91"/>
        <end position="113"/>
    </location>
</feature>
<reference evidence="2 3" key="1">
    <citation type="submission" date="2021-06" db="EMBL/GenBank/DDBJ databases">
        <title>44 bacteria genomes isolated from Dapeng, Shenzhen.</title>
        <authorList>
            <person name="Zheng W."/>
            <person name="Yu S."/>
            <person name="Huang Y."/>
        </authorList>
    </citation>
    <scope>NUCLEOTIDE SEQUENCE [LARGE SCALE GENOMIC DNA]</scope>
    <source>
        <strain evidence="2 3">DP5N14-6</strain>
    </source>
</reference>
<protein>
    <submittedName>
        <fullName evidence="2">DUF4386 domain-containing protein</fullName>
    </submittedName>
</protein>
<accession>A0ABS7N4Z4</accession>
<sequence length="228" mass="25268">MNSSKRKYAILAGLSLILMAVLAGYAYGFVYGSLVFPADSEKTRDSIQQALGTYQSGIAAWIGILILDILVAWALHLYLREVHPRLSLTTAMIRILYSAVLGLAIYHQLTVIWILDEGTANQVIQELKAFESIWSNGLILFGLHLIGLGFLAWKAEFVPKLWGGLLVFSGICYSLIHLAKAFFPEHIDQIVSIEQVLSLPMALAEIGLAIWLFWKGGRIPSHSKNLSQ</sequence>
<organism evidence="2 3">
    <name type="scientific">Algoriphagus marincola</name>
    <dbReference type="NCBI Taxonomy" id="264027"/>
    <lineage>
        <taxon>Bacteria</taxon>
        <taxon>Pseudomonadati</taxon>
        <taxon>Bacteroidota</taxon>
        <taxon>Cytophagia</taxon>
        <taxon>Cytophagales</taxon>
        <taxon>Cyclobacteriaceae</taxon>
        <taxon>Algoriphagus</taxon>
    </lineage>
</organism>